<comment type="caution">
    <text evidence="2">The sequence shown here is derived from an EMBL/GenBank/DDBJ whole genome shotgun (WGS) entry which is preliminary data.</text>
</comment>
<evidence type="ECO:0000313" key="3">
    <source>
        <dbReference type="Proteomes" id="UP001162060"/>
    </source>
</evidence>
<dbReference type="EMBL" id="CAKLBY020000195">
    <property type="protein sequence ID" value="CAK7933650.1"/>
    <property type="molecule type" value="Genomic_DNA"/>
</dbReference>
<evidence type="ECO:0000313" key="2">
    <source>
        <dbReference type="EMBL" id="CAK7933655.1"/>
    </source>
</evidence>
<protein>
    <submittedName>
        <fullName evidence="2">Uncharacterized protein</fullName>
    </submittedName>
</protein>
<dbReference type="Proteomes" id="UP001162060">
    <property type="component" value="Unassembled WGS sequence"/>
</dbReference>
<name>A0AAV1UGM4_9STRA</name>
<reference evidence="2" key="1">
    <citation type="submission" date="2024-01" db="EMBL/GenBank/DDBJ databases">
        <authorList>
            <person name="Webb A."/>
        </authorList>
    </citation>
    <scope>NUCLEOTIDE SEQUENCE</scope>
    <source>
        <strain evidence="2">Pm1</strain>
    </source>
</reference>
<organism evidence="2 3">
    <name type="scientific">Peronospora matthiolae</name>
    <dbReference type="NCBI Taxonomy" id="2874970"/>
    <lineage>
        <taxon>Eukaryota</taxon>
        <taxon>Sar</taxon>
        <taxon>Stramenopiles</taxon>
        <taxon>Oomycota</taxon>
        <taxon>Peronosporomycetes</taxon>
        <taxon>Peronosporales</taxon>
        <taxon>Peronosporaceae</taxon>
        <taxon>Peronospora</taxon>
    </lineage>
</organism>
<proteinExistence type="predicted"/>
<sequence>MEQFGRTRACTKESQEDARPNNAVELGWVVYSLAGPFACQSAEGVMVSAS</sequence>
<evidence type="ECO:0000313" key="1">
    <source>
        <dbReference type="EMBL" id="CAK7933650.1"/>
    </source>
</evidence>
<gene>
    <name evidence="1" type="ORF">PM001_LOCUS18800</name>
    <name evidence="2" type="ORF">PM001_LOCUS18805</name>
</gene>
<dbReference type="EMBL" id="CAKLBY020000195">
    <property type="protein sequence ID" value="CAK7933655.1"/>
    <property type="molecule type" value="Genomic_DNA"/>
</dbReference>
<accession>A0AAV1UGM4</accession>
<dbReference type="AlphaFoldDB" id="A0AAV1UGM4"/>